<feature type="domain" description="Response regulatory" evidence="9">
    <location>
        <begin position="21"/>
        <end position="136"/>
    </location>
</feature>
<dbReference type="SUPFAM" id="SSF46894">
    <property type="entry name" value="C-terminal effector domain of the bipartite response regulators"/>
    <property type="match status" value="1"/>
</dbReference>
<dbReference type="CDD" id="cd00383">
    <property type="entry name" value="trans_reg_C"/>
    <property type="match status" value="1"/>
</dbReference>
<dbReference type="AlphaFoldDB" id="Q8ETA4"/>
<dbReference type="InterPro" id="IPR001789">
    <property type="entry name" value="Sig_transdc_resp-reg_receiver"/>
</dbReference>
<evidence type="ECO:0000256" key="4">
    <source>
        <dbReference type="ARBA" id="ARBA00023015"/>
    </source>
</evidence>
<feature type="domain" description="OmpR/PhoB-type" evidence="10">
    <location>
        <begin position="150"/>
        <end position="250"/>
    </location>
</feature>
<dbReference type="KEGG" id="oih:OB0357"/>
<dbReference type="GO" id="GO:0000976">
    <property type="term" value="F:transcription cis-regulatory region binding"/>
    <property type="evidence" value="ECO:0007669"/>
    <property type="project" value="TreeGrafter"/>
</dbReference>
<proteinExistence type="predicted"/>
<dbReference type="CDD" id="cd17574">
    <property type="entry name" value="REC_OmpR"/>
    <property type="match status" value="1"/>
</dbReference>
<dbReference type="PROSITE" id="PS50110">
    <property type="entry name" value="RESPONSE_REGULATORY"/>
    <property type="match status" value="1"/>
</dbReference>
<dbReference type="GO" id="GO:0005829">
    <property type="term" value="C:cytosol"/>
    <property type="evidence" value="ECO:0007669"/>
    <property type="project" value="TreeGrafter"/>
</dbReference>
<evidence type="ECO:0000256" key="1">
    <source>
        <dbReference type="ARBA" id="ARBA00004496"/>
    </source>
</evidence>
<evidence type="ECO:0000256" key="7">
    <source>
        <dbReference type="PROSITE-ProRule" id="PRU00169"/>
    </source>
</evidence>
<evidence type="ECO:0000256" key="6">
    <source>
        <dbReference type="ARBA" id="ARBA00023163"/>
    </source>
</evidence>
<dbReference type="Gene3D" id="1.10.10.10">
    <property type="entry name" value="Winged helix-like DNA-binding domain superfamily/Winged helix DNA-binding domain"/>
    <property type="match status" value="1"/>
</dbReference>
<keyword evidence="4" id="KW-0805">Transcription regulation</keyword>
<dbReference type="InterPro" id="IPR011006">
    <property type="entry name" value="CheY-like_superfamily"/>
</dbReference>
<accession>Q8ETA4</accession>
<feature type="DNA-binding region" description="OmpR/PhoB-type" evidence="8">
    <location>
        <begin position="150"/>
        <end position="250"/>
    </location>
</feature>
<dbReference type="SUPFAM" id="SSF52172">
    <property type="entry name" value="CheY-like"/>
    <property type="match status" value="1"/>
</dbReference>
<evidence type="ECO:0000256" key="2">
    <source>
        <dbReference type="ARBA" id="ARBA00022553"/>
    </source>
</evidence>
<evidence type="ECO:0000313" key="12">
    <source>
        <dbReference type="Proteomes" id="UP000000822"/>
    </source>
</evidence>
<sequence>MKKCRIKEMLETSKVDECNMNILIVEDDKTIATGLEYSLKQEGYDVVVCHKVQEAQRKINNDLDDISLCLFDLSLPDGSGYELCEMVKRKADIPVIFLTVVDDEVNVVMGLDMGADDYITKPFRIRELISRIKTVLRRYEKSKPNKEQLSSVISIGSINIHTLEGKVYKETEEILLTALEYRLLMIFVNHRGQVLSRKQLLQLIWDIAGDFVNDNTLTVYIKRLRKKIEEDAQHPTVIETVRGMGYRMVDTHDKKQ</sequence>
<dbReference type="InterPro" id="IPR001867">
    <property type="entry name" value="OmpR/PhoB-type_DNA-bd"/>
</dbReference>
<keyword evidence="6" id="KW-0804">Transcription</keyword>
<dbReference type="PROSITE" id="PS51755">
    <property type="entry name" value="OMPR_PHOB"/>
    <property type="match status" value="1"/>
</dbReference>
<dbReference type="PANTHER" id="PTHR48111">
    <property type="entry name" value="REGULATOR OF RPOS"/>
    <property type="match status" value="1"/>
</dbReference>
<dbReference type="InterPro" id="IPR039420">
    <property type="entry name" value="WalR-like"/>
</dbReference>
<dbReference type="Gene3D" id="6.10.250.690">
    <property type="match status" value="1"/>
</dbReference>
<evidence type="ECO:0000259" key="9">
    <source>
        <dbReference type="PROSITE" id="PS50110"/>
    </source>
</evidence>
<keyword evidence="5 8" id="KW-0238">DNA-binding</keyword>
<dbReference type="HOGENOM" id="CLU_000445_30_3_9"/>
<reference evidence="11 12" key="2">
    <citation type="journal article" date="2002" name="Nucleic Acids Res.">
        <title>Genome sequence of Oceanobacillus iheyensis isolated from the Iheya Ridge and its unexpected adaptive capabilities to extreme environments.</title>
        <authorList>
            <person name="Takami H."/>
            <person name="Takaki Y."/>
            <person name="Uchiyama I."/>
        </authorList>
    </citation>
    <scope>NUCLEOTIDE SEQUENCE [LARGE SCALE GENOMIC DNA]</scope>
    <source>
        <strain evidence="12">DSM 14371 / CIP 107618 / JCM 11309 / KCTC 3954 / HTE831</strain>
    </source>
</reference>
<dbReference type="EMBL" id="BA000028">
    <property type="protein sequence ID" value="BAC12313.1"/>
    <property type="molecule type" value="Genomic_DNA"/>
</dbReference>
<feature type="modified residue" description="4-aspartylphosphate" evidence="7">
    <location>
        <position position="72"/>
    </location>
</feature>
<dbReference type="GO" id="GO:0000156">
    <property type="term" value="F:phosphorelay response regulator activity"/>
    <property type="evidence" value="ECO:0007669"/>
    <property type="project" value="TreeGrafter"/>
</dbReference>
<keyword evidence="3" id="KW-0902">Two-component regulatory system</keyword>
<dbReference type="SMART" id="SM00448">
    <property type="entry name" value="REC"/>
    <property type="match status" value="1"/>
</dbReference>
<dbReference type="GO" id="GO:0032993">
    <property type="term" value="C:protein-DNA complex"/>
    <property type="evidence" value="ECO:0007669"/>
    <property type="project" value="TreeGrafter"/>
</dbReference>
<dbReference type="Gene3D" id="3.40.50.2300">
    <property type="match status" value="1"/>
</dbReference>
<evidence type="ECO:0000313" key="11">
    <source>
        <dbReference type="EMBL" id="BAC12313.1"/>
    </source>
</evidence>
<dbReference type="Pfam" id="PF00486">
    <property type="entry name" value="Trans_reg_C"/>
    <property type="match status" value="1"/>
</dbReference>
<keyword evidence="2 7" id="KW-0597">Phosphoprotein</keyword>
<keyword evidence="12" id="KW-1185">Reference proteome</keyword>
<organism evidence="11 12">
    <name type="scientific">Oceanobacillus iheyensis (strain DSM 14371 / CIP 107618 / JCM 11309 / KCTC 3954 / HTE831)</name>
    <dbReference type="NCBI Taxonomy" id="221109"/>
    <lineage>
        <taxon>Bacteria</taxon>
        <taxon>Bacillati</taxon>
        <taxon>Bacillota</taxon>
        <taxon>Bacilli</taxon>
        <taxon>Bacillales</taxon>
        <taxon>Bacillaceae</taxon>
        <taxon>Oceanobacillus</taxon>
    </lineage>
</organism>
<evidence type="ECO:0000256" key="5">
    <source>
        <dbReference type="ARBA" id="ARBA00023125"/>
    </source>
</evidence>
<name>Q8ETA4_OCEIH</name>
<dbReference type="GO" id="GO:0006355">
    <property type="term" value="P:regulation of DNA-templated transcription"/>
    <property type="evidence" value="ECO:0007669"/>
    <property type="project" value="InterPro"/>
</dbReference>
<dbReference type="SMART" id="SM00862">
    <property type="entry name" value="Trans_reg_C"/>
    <property type="match status" value="1"/>
</dbReference>
<gene>
    <name evidence="11" type="ordered locus">OB0357</name>
</gene>
<comment type="subcellular location">
    <subcellularLocation>
        <location evidence="1">Cytoplasm</location>
    </subcellularLocation>
</comment>
<dbReference type="InterPro" id="IPR036388">
    <property type="entry name" value="WH-like_DNA-bd_sf"/>
</dbReference>
<dbReference type="InterPro" id="IPR016032">
    <property type="entry name" value="Sig_transdc_resp-reg_C-effctor"/>
</dbReference>
<dbReference type="STRING" id="221109.gene:10732560"/>
<protein>
    <submittedName>
        <fullName evidence="11">Two-component response regulator</fullName>
    </submittedName>
</protein>
<dbReference type="PANTHER" id="PTHR48111:SF73">
    <property type="entry name" value="ALKALINE PHOSPHATASE SYNTHESIS TRANSCRIPTIONAL REGULATORY PROTEIN PHOP"/>
    <property type="match status" value="1"/>
</dbReference>
<dbReference type="PhylomeDB" id="Q8ETA4"/>
<evidence type="ECO:0000259" key="10">
    <source>
        <dbReference type="PROSITE" id="PS51755"/>
    </source>
</evidence>
<dbReference type="Pfam" id="PF00072">
    <property type="entry name" value="Response_reg"/>
    <property type="match status" value="1"/>
</dbReference>
<dbReference type="Proteomes" id="UP000000822">
    <property type="component" value="Chromosome"/>
</dbReference>
<evidence type="ECO:0000256" key="3">
    <source>
        <dbReference type="ARBA" id="ARBA00023012"/>
    </source>
</evidence>
<evidence type="ECO:0000256" key="8">
    <source>
        <dbReference type="PROSITE-ProRule" id="PRU01091"/>
    </source>
</evidence>
<dbReference type="eggNOG" id="COG0745">
    <property type="taxonomic scope" value="Bacteria"/>
</dbReference>
<reference evidence="11 12" key="1">
    <citation type="journal article" date="2001" name="FEMS Microbiol. Lett.">
        <title>Oceanobacillus iheyensis gen. nov., sp. nov., a deep-sea extremely halotolerant and alkaliphilic species isolated from a depth of 1050 m on the Iheya Ridge.</title>
        <authorList>
            <person name="Lu J."/>
            <person name="Nogi Y."/>
            <person name="Takami H."/>
        </authorList>
    </citation>
    <scope>NUCLEOTIDE SEQUENCE [LARGE SCALE GENOMIC DNA]</scope>
    <source>
        <strain evidence="12">DSM 14371 / CIP 107618 / JCM 11309 / KCTC 3954 / HTE831</strain>
    </source>
</reference>